<reference evidence="3 4" key="1">
    <citation type="submission" date="2019-06" db="EMBL/GenBank/DDBJ databases">
        <title>New taxonomy in bacterial strain CC-CFT640, isolated from vineyard.</title>
        <authorList>
            <person name="Lin S.-Y."/>
            <person name="Tsai C.-F."/>
            <person name="Young C.-C."/>
        </authorList>
    </citation>
    <scope>NUCLEOTIDE SEQUENCE [LARGE SCALE GENOMIC DNA]</scope>
    <source>
        <strain evidence="3 4">CC-CFT640</strain>
    </source>
</reference>
<dbReference type="InterPro" id="IPR050955">
    <property type="entry name" value="Plant_Biomass_Hydrol_Est"/>
</dbReference>
<dbReference type="PANTHER" id="PTHR43037">
    <property type="entry name" value="UNNAMED PRODUCT-RELATED"/>
    <property type="match status" value="1"/>
</dbReference>
<protein>
    <submittedName>
        <fullName evidence="3">Alpha/beta hydrolase</fullName>
    </submittedName>
</protein>
<evidence type="ECO:0000256" key="2">
    <source>
        <dbReference type="ARBA" id="ARBA00022801"/>
    </source>
</evidence>
<evidence type="ECO:0000256" key="1">
    <source>
        <dbReference type="ARBA" id="ARBA00022729"/>
    </source>
</evidence>
<dbReference type="PANTHER" id="PTHR43037:SF5">
    <property type="entry name" value="FERULOYL ESTERASE"/>
    <property type="match status" value="1"/>
</dbReference>
<dbReference type="EMBL" id="VDUZ01000003">
    <property type="protein sequence ID" value="TXL81582.1"/>
    <property type="molecule type" value="Genomic_DNA"/>
</dbReference>
<evidence type="ECO:0000313" key="4">
    <source>
        <dbReference type="Proteomes" id="UP000321638"/>
    </source>
</evidence>
<keyword evidence="4" id="KW-1185">Reference proteome</keyword>
<dbReference type="SUPFAM" id="SSF53474">
    <property type="entry name" value="alpha/beta-Hydrolases"/>
    <property type="match status" value="1"/>
</dbReference>
<dbReference type="InterPro" id="IPR029058">
    <property type="entry name" value="AB_hydrolase_fold"/>
</dbReference>
<name>A0A5C8PT97_9HYPH</name>
<dbReference type="Proteomes" id="UP000321638">
    <property type="component" value="Unassembled WGS sequence"/>
</dbReference>
<sequence>MKATKELMMPLGYYDVGATPFFALQADQRVSYCLYVPRALAEAQDRSAWRLIVAMHGTGRTATTYRDKFADLAERERCIVLAPLFPVGLIEPEELSNYKRLKFHDMRFDLLLLAMVDEVGRKYGIDVSRFLLFGFSGGGQFVHRVFLLHPHRLAAVSIGAPGNVTLLDDTRDWWVGTRNLQAELGADVDLAAMRRVPVHMVVGAEDTETWEITLKPHHSAWMEGANDAGATRIDRLATLKANYEQHGIAVRQDIVPGIGHEGWKTLEPVIAFFTAVLQDGAKRSVA</sequence>
<organism evidence="3 4">
    <name type="scientific">Vineibacter terrae</name>
    <dbReference type="NCBI Taxonomy" id="2586908"/>
    <lineage>
        <taxon>Bacteria</taxon>
        <taxon>Pseudomonadati</taxon>
        <taxon>Pseudomonadota</taxon>
        <taxon>Alphaproteobacteria</taxon>
        <taxon>Hyphomicrobiales</taxon>
        <taxon>Vineibacter</taxon>
    </lineage>
</organism>
<dbReference type="Gene3D" id="3.40.50.1820">
    <property type="entry name" value="alpha/beta hydrolase"/>
    <property type="match status" value="1"/>
</dbReference>
<proteinExistence type="predicted"/>
<evidence type="ECO:0000313" key="3">
    <source>
        <dbReference type="EMBL" id="TXL81582.1"/>
    </source>
</evidence>
<gene>
    <name evidence="3" type="ORF">FHP25_03380</name>
</gene>
<dbReference type="GO" id="GO:0016787">
    <property type="term" value="F:hydrolase activity"/>
    <property type="evidence" value="ECO:0007669"/>
    <property type="project" value="UniProtKB-KW"/>
</dbReference>
<keyword evidence="1" id="KW-0732">Signal</keyword>
<dbReference type="AlphaFoldDB" id="A0A5C8PT97"/>
<keyword evidence="2 3" id="KW-0378">Hydrolase</keyword>
<dbReference type="RefSeq" id="WP_147845491.1">
    <property type="nucleotide sequence ID" value="NZ_VDUZ01000003.1"/>
</dbReference>
<dbReference type="OrthoDB" id="332706at2"/>
<accession>A0A5C8PT97</accession>
<comment type="caution">
    <text evidence="3">The sequence shown here is derived from an EMBL/GenBank/DDBJ whole genome shotgun (WGS) entry which is preliminary data.</text>
</comment>